<name>A0ABU2WUL3_9ACTN</name>
<dbReference type="Pfam" id="PF05120">
    <property type="entry name" value="GvpG"/>
    <property type="match status" value="1"/>
</dbReference>
<accession>A0ABU2WUL3</accession>
<comment type="caution">
    <text evidence="2">The sequence shown here is derived from an EMBL/GenBank/DDBJ whole genome shotgun (WGS) entry which is preliminary data.</text>
</comment>
<feature type="compositionally biased region" description="Basic and acidic residues" evidence="1">
    <location>
        <begin position="139"/>
        <end position="158"/>
    </location>
</feature>
<evidence type="ECO:0000256" key="1">
    <source>
        <dbReference type="SAM" id="MobiDB-lite"/>
    </source>
</evidence>
<dbReference type="EMBL" id="JAVRFL010000011">
    <property type="protein sequence ID" value="MDT0529621.1"/>
    <property type="molecule type" value="Genomic_DNA"/>
</dbReference>
<feature type="compositionally biased region" description="Low complexity" evidence="1">
    <location>
        <begin position="111"/>
        <end position="128"/>
    </location>
</feature>
<keyword evidence="3" id="KW-1185">Reference proteome</keyword>
<evidence type="ECO:0000313" key="3">
    <source>
        <dbReference type="Proteomes" id="UP001180973"/>
    </source>
</evidence>
<protein>
    <submittedName>
        <fullName evidence="2">Gas vesicle protein GvpG</fullName>
    </submittedName>
</protein>
<gene>
    <name evidence="2" type="ORF">RM555_11545</name>
</gene>
<evidence type="ECO:0000313" key="2">
    <source>
        <dbReference type="EMBL" id="MDT0529621.1"/>
    </source>
</evidence>
<dbReference type="InterPro" id="IPR007804">
    <property type="entry name" value="GvpG"/>
</dbReference>
<sequence length="168" mass="18056">MDILWTLLTLPYAPVRGLTAVVKVIAREAESRQRNPVDVRRELEALDAAAAAGEISAAERDRGQQQVLERLTGGVQRPEPAQGRAPARNGPGSRRQNGGPRHQSGADRARQSASGRARQSASGRARQAGTERAPQPGEGRARRTGTERARQVGTERSRRVSRGGGEGR</sequence>
<dbReference type="RefSeq" id="WP_311411734.1">
    <property type="nucleotide sequence ID" value="NZ_JAVRFL010000011.1"/>
</dbReference>
<organism evidence="2 3">
    <name type="scientific">Micromonospora reichwaldensis</name>
    <dbReference type="NCBI Taxonomy" id="3075516"/>
    <lineage>
        <taxon>Bacteria</taxon>
        <taxon>Bacillati</taxon>
        <taxon>Actinomycetota</taxon>
        <taxon>Actinomycetes</taxon>
        <taxon>Micromonosporales</taxon>
        <taxon>Micromonosporaceae</taxon>
        <taxon>Micromonospora</taxon>
    </lineage>
</organism>
<reference evidence="2" key="1">
    <citation type="submission" date="2023-09" db="EMBL/GenBank/DDBJ databases">
        <title>30 novel species of actinomycetes from the DSMZ collection.</title>
        <authorList>
            <person name="Nouioui I."/>
        </authorList>
    </citation>
    <scope>NUCLEOTIDE SEQUENCE</scope>
    <source>
        <strain evidence="2">DSM 115977</strain>
    </source>
</reference>
<proteinExistence type="predicted"/>
<dbReference type="Proteomes" id="UP001180973">
    <property type="component" value="Unassembled WGS sequence"/>
</dbReference>
<feature type="region of interest" description="Disordered" evidence="1">
    <location>
        <begin position="54"/>
        <end position="168"/>
    </location>
</feature>